<gene>
    <name evidence="2" type="ORF">O3P69_013322</name>
</gene>
<feature type="region of interest" description="Disordered" evidence="1">
    <location>
        <begin position="1"/>
        <end position="29"/>
    </location>
</feature>
<feature type="compositionally biased region" description="Polar residues" evidence="1">
    <location>
        <begin position="62"/>
        <end position="75"/>
    </location>
</feature>
<feature type="region of interest" description="Disordered" evidence="1">
    <location>
        <begin position="50"/>
        <end position="75"/>
    </location>
</feature>
<dbReference type="EMBL" id="JARAKH010000021">
    <property type="protein sequence ID" value="KAK8393230.1"/>
    <property type="molecule type" value="Genomic_DNA"/>
</dbReference>
<evidence type="ECO:0000313" key="2">
    <source>
        <dbReference type="EMBL" id="KAK8393230.1"/>
    </source>
</evidence>
<name>A0AAW0U0K6_SCYPA</name>
<evidence type="ECO:0000313" key="3">
    <source>
        <dbReference type="Proteomes" id="UP001487740"/>
    </source>
</evidence>
<proteinExistence type="predicted"/>
<dbReference type="AlphaFoldDB" id="A0AAW0U0K6"/>
<organism evidence="2 3">
    <name type="scientific">Scylla paramamosain</name>
    <name type="common">Mud crab</name>
    <dbReference type="NCBI Taxonomy" id="85552"/>
    <lineage>
        <taxon>Eukaryota</taxon>
        <taxon>Metazoa</taxon>
        <taxon>Ecdysozoa</taxon>
        <taxon>Arthropoda</taxon>
        <taxon>Crustacea</taxon>
        <taxon>Multicrustacea</taxon>
        <taxon>Malacostraca</taxon>
        <taxon>Eumalacostraca</taxon>
        <taxon>Eucarida</taxon>
        <taxon>Decapoda</taxon>
        <taxon>Pleocyemata</taxon>
        <taxon>Brachyura</taxon>
        <taxon>Eubrachyura</taxon>
        <taxon>Portunoidea</taxon>
        <taxon>Portunidae</taxon>
        <taxon>Portuninae</taxon>
        <taxon>Scylla</taxon>
    </lineage>
</organism>
<sequence>MPFPHKGVQMNRTRLTEEEEKKEEERKVYGRISREHGRKWREVIKDSHRCPFATPSRHNERQTVAGNRASQTHPL</sequence>
<keyword evidence="3" id="KW-1185">Reference proteome</keyword>
<dbReference type="Proteomes" id="UP001487740">
    <property type="component" value="Unassembled WGS sequence"/>
</dbReference>
<protein>
    <submittedName>
        <fullName evidence="2">Uncharacterized protein</fullName>
    </submittedName>
</protein>
<comment type="caution">
    <text evidence="2">The sequence shown here is derived from an EMBL/GenBank/DDBJ whole genome shotgun (WGS) entry which is preliminary data.</text>
</comment>
<reference evidence="2 3" key="1">
    <citation type="submission" date="2023-03" db="EMBL/GenBank/DDBJ databases">
        <title>High-quality genome of Scylla paramamosain provides insights in environmental adaptation.</title>
        <authorList>
            <person name="Zhang L."/>
        </authorList>
    </citation>
    <scope>NUCLEOTIDE SEQUENCE [LARGE SCALE GENOMIC DNA]</scope>
    <source>
        <strain evidence="2">LZ_2023a</strain>
        <tissue evidence="2">Muscle</tissue>
    </source>
</reference>
<evidence type="ECO:0000256" key="1">
    <source>
        <dbReference type="SAM" id="MobiDB-lite"/>
    </source>
</evidence>
<accession>A0AAW0U0K6</accession>